<proteinExistence type="predicted"/>
<protein>
    <submittedName>
        <fullName evidence="4">Prephenate dehydrogenase</fullName>
    </submittedName>
</protein>
<feature type="compositionally biased region" description="Basic and acidic residues" evidence="2">
    <location>
        <begin position="257"/>
        <end position="272"/>
    </location>
</feature>
<dbReference type="InterPro" id="IPR046826">
    <property type="entry name" value="PDH_N"/>
</dbReference>
<dbReference type="PANTHER" id="PTHR21363">
    <property type="entry name" value="PREPHENATE DEHYDROGENASE"/>
    <property type="match status" value="1"/>
</dbReference>
<dbReference type="HOGENOM" id="CLU_077586_0_0_2"/>
<sequence>MDVLIVGGGSMGTWFGSAVDATVAYTDIDPDAAISAAEATNGQVANLESEERYDAVCLAVPMDHVAEAIAEYAPLAERAILDVSGVMAAPIEAMDAYATDLERVSLHPLFAPERAPGTVAVVREASGPVSAALLEDLVDAGNELLETTVDEHDEAMETIQAQTHAAILSFALAARQVPDGFETPVYDGLEDLARTVTGGTPHVYGEIQQTFDGADAVADAAARIADADGEEFEGLYESAAERWHDDTKLEPVAGGDRTADPDDVSHEGGDPE</sequence>
<name>W0JPW2_9EURY</name>
<dbReference type="Gene3D" id="3.40.50.720">
    <property type="entry name" value="NAD(P)-binding Rossmann-like Domain"/>
    <property type="match status" value="1"/>
</dbReference>
<evidence type="ECO:0000313" key="5">
    <source>
        <dbReference type="Proteomes" id="UP000019024"/>
    </source>
</evidence>
<evidence type="ECO:0000259" key="3">
    <source>
        <dbReference type="Pfam" id="PF02153"/>
    </source>
</evidence>
<dbReference type="eggNOG" id="arCOG00245">
    <property type="taxonomic scope" value="Archaea"/>
</dbReference>
<keyword evidence="5" id="KW-1185">Reference proteome</keyword>
<dbReference type="AlphaFoldDB" id="W0JPW2"/>
<dbReference type="SUPFAM" id="SSF51735">
    <property type="entry name" value="NAD(P)-binding Rossmann-fold domains"/>
    <property type="match status" value="1"/>
</dbReference>
<reference evidence="4 5" key="1">
    <citation type="submission" date="2014-01" db="EMBL/GenBank/DDBJ databases">
        <authorList>
            <consortium name="DOE Joint Genome Institute"/>
            <person name="Anderson I."/>
            <person name="Huntemann M."/>
            <person name="Han J."/>
            <person name="Chen A."/>
            <person name="Kyrpides N."/>
            <person name="Mavromatis K."/>
            <person name="Markowitz V."/>
            <person name="Palaniappan K."/>
            <person name="Ivanova N."/>
            <person name="Schaumberg A."/>
            <person name="Pati A."/>
            <person name="Liolios K."/>
            <person name="Nordberg H.P."/>
            <person name="Cantor M.N."/>
            <person name="Hua S.X."/>
            <person name="Woyke T."/>
        </authorList>
    </citation>
    <scope>NUCLEOTIDE SEQUENCE [LARGE SCALE GENOMIC DNA]</scope>
    <source>
        <strain evidence="4 5">XH-48</strain>
    </source>
</reference>
<evidence type="ECO:0000256" key="2">
    <source>
        <dbReference type="SAM" id="MobiDB-lite"/>
    </source>
</evidence>
<keyword evidence="1" id="KW-0560">Oxidoreductase</keyword>
<dbReference type="GO" id="GO:0006571">
    <property type="term" value="P:tyrosine biosynthetic process"/>
    <property type="evidence" value="ECO:0007669"/>
    <property type="project" value="TreeGrafter"/>
</dbReference>
<feature type="region of interest" description="Disordered" evidence="2">
    <location>
        <begin position="235"/>
        <end position="272"/>
    </location>
</feature>
<dbReference type="PANTHER" id="PTHR21363:SF0">
    <property type="entry name" value="PREPHENATE DEHYDROGENASE [NADP(+)]"/>
    <property type="match status" value="1"/>
</dbReference>
<dbReference type="Proteomes" id="UP000019024">
    <property type="component" value="Chromosome"/>
</dbReference>
<evidence type="ECO:0000313" key="4">
    <source>
        <dbReference type="EMBL" id="AHF99032.1"/>
    </source>
</evidence>
<dbReference type="OrthoDB" id="24743at2157"/>
<dbReference type="EMBL" id="CP007055">
    <property type="protein sequence ID" value="AHF99032.1"/>
    <property type="molecule type" value="Genomic_DNA"/>
</dbReference>
<organism evidence="4 5">
    <name type="scientific">Halostagnicola larsenii XH-48</name>
    <dbReference type="NCBI Taxonomy" id="797299"/>
    <lineage>
        <taxon>Archaea</taxon>
        <taxon>Methanobacteriati</taxon>
        <taxon>Methanobacteriota</taxon>
        <taxon>Stenosarchaea group</taxon>
        <taxon>Halobacteria</taxon>
        <taxon>Halobacteriales</taxon>
        <taxon>Natrialbaceae</taxon>
        <taxon>Halostagnicola</taxon>
    </lineage>
</organism>
<dbReference type="KEGG" id="hlr:HALLA_09245"/>
<dbReference type="PATRIC" id="fig|797299.3.peg.891"/>
<dbReference type="Pfam" id="PF02153">
    <property type="entry name" value="PDH_N"/>
    <property type="match status" value="1"/>
</dbReference>
<accession>W0JPW2</accession>
<dbReference type="InterPro" id="IPR050812">
    <property type="entry name" value="Preph/Arog_dehydrog"/>
</dbReference>
<feature type="compositionally biased region" description="Basic and acidic residues" evidence="2">
    <location>
        <begin position="239"/>
        <end position="249"/>
    </location>
</feature>
<evidence type="ECO:0000256" key="1">
    <source>
        <dbReference type="ARBA" id="ARBA00023002"/>
    </source>
</evidence>
<dbReference type="STRING" id="797299.HALLA_09245"/>
<dbReference type="InterPro" id="IPR008927">
    <property type="entry name" value="6-PGluconate_DH-like_C_sf"/>
</dbReference>
<dbReference type="GO" id="GO:0008977">
    <property type="term" value="F:prephenate dehydrogenase (NAD+) activity"/>
    <property type="evidence" value="ECO:0007669"/>
    <property type="project" value="TreeGrafter"/>
</dbReference>
<dbReference type="GO" id="GO:0070403">
    <property type="term" value="F:NAD+ binding"/>
    <property type="evidence" value="ECO:0007669"/>
    <property type="project" value="InterPro"/>
</dbReference>
<dbReference type="RefSeq" id="WP_049952227.1">
    <property type="nucleotide sequence ID" value="NZ_CP007055.1"/>
</dbReference>
<dbReference type="InterPro" id="IPR036291">
    <property type="entry name" value="NAD(P)-bd_dom_sf"/>
</dbReference>
<dbReference type="GeneID" id="25144659"/>
<gene>
    <name evidence="4" type="ORF">HALLA_09245</name>
</gene>
<dbReference type="SUPFAM" id="SSF48179">
    <property type="entry name" value="6-phosphogluconate dehydrogenase C-terminal domain-like"/>
    <property type="match status" value="1"/>
</dbReference>
<feature type="domain" description="Prephenate dehydrogenase nucleotide-binding" evidence="3">
    <location>
        <begin position="21"/>
        <end position="114"/>
    </location>
</feature>